<feature type="binding site" evidence="13">
    <location>
        <position position="277"/>
    </location>
    <ligand>
        <name>Mg(2+)</name>
        <dbReference type="ChEBI" id="CHEBI:18420"/>
        <label>1</label>
    </ligand>
</feature>
<dbReference type="GO" id="GO:0047631">
    <property type="term" value="F:ADP-ribose diphosphatase activity"/>
    <property type="evidence" value="ECO:0007669"/>
    <property type="project" value="UniProtKB-EC"/>
</dbReference>
<dbReference type="GO" id="GO:0006753">
    <property type="term" value="P:nucleoside phosphate metabolic process"/>
    <property type="evidence" value="ECO:0007669"/>
    <property type="project" value="TreeGrafter"/>
</dbReference>
<accession>A0A8J3H2I4</accession>
<organism evidence="16 17">
    <name type="scientific">Seohaeicola zhoushanensis</name>
    <dbReference type="NCBI Taxonomy" id="1569283"/>
    <lineage>
        <taxon>Bacteria</taxon>
        <taxon>Pseudomonadati</taxon>
        <taxon>Pseudomonadota</taxon>
        <taxon>Alphaproteobacteria</taxon>
        <taxon>Rhodobacterales</taxon>
        <taxon>Roseobacteraceae</taxon>
        <taxon>Seohaeicola</taxon>
    </lineage>
</organism>
<keyword evidence="6" id="KW-0378">Hydrolase</keyword>
<dbReference type="InterPro" id="IPR015797">
    <property type="entry name" value="NUDIX_hydrolase-like_dom_sf"/>
</dbReference>
<comment type="cofactor">
    <cofactor evidence="1 13">
        <name>Mg(2+)</name>
        <dbReference type="ChEBI" id="CHEBI:18420"/>
    </cofactor>
</comment>
<dbReference type="InterPro" id="IPR009288">
    <property type="entry name" value="AIG2-like_dom"/>
</dbReference>
<evidence type="ECO:0000256" key="13">
    <source>
        <dbReference type="PIRSR" id="PIRSR604385-2"/>
    </source>
</evidence>
<evidence type="ECO:0000256" key="11">
    <source>
        <dbReference type="ARBA" id="ARBA00033056"/>
    </source>
</evidence>
<dbReference type="EMBL" id="BNCJ01000020">
    <property type="protein sequence ID" value="GHF68031.1"/>
    <property type="molecule type" value="Genomic_DNA"/>
</dbReference>
<dbReference type="Proteomes" id="UP000626220">
    <property type="component" value="Unassembled WGS sequence"/>
</dbReference>
<dbReference type="Pfam" id="PF06094">
    <property type="entry name" value="GGACT"/>
    <property type="match status" value="1"/>
</dbReference>
<dbReference type="PROSITE" id="PS51462">
    <property type="entry name" value="NUDIX"/>
    <property type="match status" value="1"/>
</dbReference>
<protein>
    <recommendedName>
        <fullName evidence="4">ADP-ribose pyrophosphatase</fullName>
        <ecNumber evidence="3">3.6.1.13</ecNumber>
    </recommendedName>
    <alternativeName>
        <fullName evidence="9">ADP-ribose diphosphatase</fullName>
    </alternativeName>
    <alternativeName>
        <fullName evidence="11">ADP-ribose phosphohydrolase</fullName>
    </alternativeName>
    <alternativeName>
        <fullName evidence="10">Adenosine diphosphoribose pyrophosphatase</fullName>
    </alternativeName>
</protein>
<feature type="binding site" evidence="13">
    <location>
        <position position="261"/>
    </location>
    <ligand>
        <name>Mg(2+)</name>
        <dbReference type="ChEBI" id="CHEBI:18420"/>
        <label>1</label>
    </ligand>
</feature>
<dbReference type="Gene3D" id="3.90.79.10">
    <property type="entry name" value="Nucleoside Triphosphate Pyrophosphohydrolase"/>
    <property type="match status" value="1"/>
</dbReference>
<dbReference type="GO" id="GO:0019144">
    <property type="term" value="F:ADP-sugar diphosphatase activity"/>
    <property type="evidence" value="ECO:0007669"/>
    <property type="project" value="TreeGrafter"/>
</dbReference>
<reference evidence="16" key="1">
    <citation type="journal article" date="2014" name="Int. J. Syst. Evol. Microbiol.">
        <title>Complete genome sequence of Corynebacterium casei LMG S-19264T (=DSM 44701T), isolated from a smear-ripened cheese.</title>
        <authorList>
            <consortium name="US DOE Joint Genome Institute (JGI-PGF)"/>
            <person name="Walter F."/>
            <person name="Albersmeier A."/>
            <person name="Kalinowski J."/>
            <person name="Ruckert C."/>
        </authorList>
    </citation>
    <scope>NUCLEOTIDE SEQUENCE</scope>
    <source>
        <strain evidence="16">KCTC 42650</strain>
    </source>
</reference>
<evidence type="ECO:0000256" key="10">
    <source>
        <dbReference type="ARBA" id="ARBA00030308"/>
    </source>
</evidence>
<evidence type="ECO:0000313" key="17">
    <source>
        <dbReference type="Proteomes" id="UP000626220"/>
    </source>
</evidence>
<dbReference type="InterPro" id="IPR000086">
    <property type="entry name" value="NUDIX_hydrolase_dom"/>
</dbReference>
<dbReference type="InterPro" id="IPR036568">
    <property type="entry name" value="GGCT-like_sf"/>
</dbReference>
<dbReference type="SUPFAM" id="SSF110857">
    <property type="entry name" value="Gamma-glutamyl cyclotransferase-like"/>
    <property type="match status" value="1"/>
</dbReference>
<evidence type="ECO:0000256" key="5">
    <source>
        <dbReference type="ARBA" id="ARBA00022723"/>
    </source>
</evidence>
<dbReference type="SUPFAM" id="SSF55811">
    <property type="entry name" value="Nudix"/>
    <property type="match status" value="1"/>
</dbReference>
<evidence type="ECO:0000259" key="15">
    <source>
        <dbReference type="PROSITE" id="PS51462"/>
    </source>
</evidence>
<dbReference type="RefSeq" id="WP_189682286.1">
    <property type="nucleotide sequence ID" value="NZ_BNCJ01000020.1"/>
</dbReference>
<evidence type="ECO:0000256" key="8">
    <source>
        <dbReference type="ARBA" id="ARBA00025164"/>
    </source>
</evidence>
<dbReference type="EC" id="3.6.1.13" evidence="3"/>
<evidence type="ECO:0000313" key="16">
    <source>
        <dbReference type="EMBL" id="GHF68031.1"/>
    </source>
</evidence>
<dbReference type="PANTHER" id="PTHR11839:SF5">
    <property type="entry name" value="ADP-RIBOSE PYROPHOSPHATASE"/>
    <property type="match status" value="1"/>
</dbReference>
<feature type="binding site" evidence="13">
    <location>
        <position position="281"/>
    </location>
    <ligand>
        <name>Mg(2+)</name>
        <dbReference type="ChEBI" id="CHEBI:18420"/>
        <label>1</label>
    </ligand>
</feature>
<dbReference type="GO" id="GO:0005829">
    <property type="term" value="C:cytosol"/>
    <property type="evidence" value="ECO:0007669"/>
    <property type="project" value="TreeGrafter"/>
</dbReference>
<name>A0A8J3H2I4_9RHOB</name>
<reference evidence="16" key="2">
    <citation type="submission" date="2020-09" db="EMBL/GenBank/DDBJ databases">
        <authorList>
            <person name="Sun Q."/>
            <person name="Kim S."/>
        </authorList>
    </citation>
    <scope>NUCLEOTIDE SEQUENCE</scope>
    <source>
        <strain evidence="16">KCTC 42650</strain>
    </source>
</reference>
<comment type="caution">
    <text evidence="16">The sequence shown here is derived from an EMBL/GenBank/DDBJ whole genome shotgun (WGS) entry which is preliminary data.</text>
</comment>
<dbReference type="CDD" id="cd24155">
    <property type="entry name" value="NUDIX_ADPRase"/>
    <property type="match status" value="1"/>
</dbReference>
<evidence type="ECO:0000256" key="14">
    <source>
        <dbReference type="PIRSR" id="PIRSR604385-3"/>
    </source>
</evidence>
<sequence>MADLFFYGTLCHVPLLELVLGRSADRLDLRPARLEGHGVYWAQGEAFPTIRAEDGSVAVGLVALGLGEEDVARLMFYEGGFNYDLAPFEVTLGDGSRMVARMFQPREGRWPVGSPWDLAAWENTWAPVNLRAAAEIMAWYGRLSPEQMAVRFGPIQRRASSQVLATGRAADPDHDPTRDVVVAEHRRAYLNFFAVDEMDLQYRRHDGRMSDVLNRAALMVGEASVVLPYDPRLDAVLLVEQFRAPVFMVGDPNPWVWEPVAGLVDAGETPEQCAHREAMEEAGVKLSALHPAGKVYSSTGSSSEFLNLYIGMCDLSHVPSGGGGLVSEGEDLRSRLFGFDELIAGVDAEQFRDMPLVTTALWLARHRERLRGSASGA</sequence>
<feature type="binding site" evidence="13">
    <location>
        <position position="330"/>
    </location>
    <ligand>
        <name>Mg(2+)</name>
        <dbReference type="ChEBI" id="CHEBI:18420"/>
        <label>1</label>
    </ligand>
</feature>
<keyword evidence="5 13" id="KW-0479">Metal-binding</keyword>
<keyword evidence="7 13" id="KW-0460">Magnesium</keyword>
<evidence type="ECO:0000256" key="3">
    <source>
        <dbReference type="ARBA" id="ARBA00012453"/>
    </source>
</evidence>
<dbReference type="Gene3D" id="3.10.490.10">
    <property type="entry name" value="Gamma-glutamyl cyclotransferase-like"/>
    <property type="match status" value="1"/>
</dbReference>
<feature type="domain" description="Nudix hydrolase" evidence="15">
    <location>
        <begin position="219"/>
        <end position="359"/>
    </location>
</feature>
<feature type="short sequence motif" description="Nudix box" evidence="14">
    <location>
        <begin position="262"/>
        <end position="284"/>
    </location>
</feature>
<dbReference type="CDD" id="cd06661">
    <property type="entry name" value="GGCT_like"/>
    <property type="match status" value="1"/>
</dbReference>
<evidence type="ECO:0000256" key="1">
    <source>
        <dbReference type="ARBA" id="ARBA00001946"/>
    </source>
</evidence>
<evidence type="ECO:0000256" key="12">
    <source>
        <dbReference type="ARBA" id="ARBA00049546"/>
    </source>
</evidence>
<keyword evidence="17" id="KW-1185">Reference proteome</keyword>
<dbReference type="Pfam" id="PF00293">
    <property type="entry name" value="NUDIX"/>
    <property type="match status" value="1"/>
</dbReference>
<evidence type="ECO:0000256" key="2">
    <source>
        <dbReference type="ARBA" id="ARBA00007482"/>
    </source>
</evidence>
<dbReference type="InterPro" id="IPR004385">
    <property type="entry name" value="NDP_pyrophosphatase"/>
</dbReference>
<comment type="similarity">
    <text evidence="2">Belongs to the Nudix hydrolase family. NudF subfamily.</text>
</comment>
<dbReference type="PANTHER" id="PTHR11839">
    <property type="entry name" value="UDP/ADP-SUGAR PYROPHOSPHATASE"/>
    <property type="match status" value="1"/>
</dbReference>
<comment type="function">
    <text evidence="8">Acts on ADP-mannose and ADP-glucose as well as ADP-ribose. Prevents glycogen biosynthesis. The reaction catalyzed by this enzyme is a limiting step of the gluconeogenic process.</text>
</comment>
<dbReference type="InterPro" id="IPR020084">
    <property type="entry name" value="NUDIX_hydrolase_CS"/>
</dbReference>
<evidence type="ECO:0000256" key="9">
    <source>
        <dbReference type="ARBA" id="ARBA00030162"/>
    </source>
</evidence>
<dbReference type="InterPro" id="IPR013024">
    <property type="entry name" value="GGCT-like"/>
</dbReference>
<dbReference type="GO" id="GO:0046872">
    <property type="term" value="F:metal ion binding"/>
    <property type="evidence" value="ECO:0007669"/>
    <property type="project" value="UniProtKB-KW"/>
</dbReference>
<proteinExistence type="inferred from homology"/>
<dbReference type="PROSITE" id="PS00893">
    <property type="entry name" value="NUDIX_BOX"/>
    <property type="match status" value="1"/>
</dbReference>
<evidence type="ECO:0000256" key="6">
    <source>
        <dbReference type="ARBA" id="ARBA00022801"/>
    </source>
</evidence>
<comment type="catalytic activity">
    <reaction evidence="12">
        <text>ADP-D-ribose + H2O = D-ribose 5-phosphate + AMP + 2 H(+)</text>
        <dbReference type="Rhea" id="RHEA:10412"/>
        <dbReference type="ChEBI" id="CHEBI:15377"/>
        <dbReference type="ChEBI" id="CHEBI:15378"/>
        <dbReference type="ChEBI" id="CHEBI:57967"/>
        <dbReference type="ChEBI" id="CHEBI:78346"/>
        <dbReference type="ChEBI" id="CHEBI:456215"/>
        <dbReference type="EC" id="3.6.1.13"/>
    </reaction>
</comment>
<dbReference type="NCBIfam" id="TIGR00052">
    <property type="entry name" value="nudix-type nucleoside diphosphatase, YffH/AdpP family"/>
    <property type="match status" value="1"/>
</dbReference>
<dbReference type="AlphaFoldDB" id="A0A8J3H2I4"/>
<evidence type="ECO:0000256" key="4">
    <source>
        <dbReference type="ARBA" id="ARBA00013297"/>
    </source>
</evidence>
<evidence type="ECO:0000256" key="7">
    <source>
        <dbReference type="ARBA" id="ARBA00022842"/>
    </source>
</evidence>
<dbReference type="GO" id="GO:0019693">
    <property type="term" value="P:ribose phosphate metabolic process"/>
    <property type="evidence" value="ECO:0007669"/>
    <property type="project" value="TreeGrafter"/>
</dbReference>
<gene>
    <name evidence="16" type="primary">trgB</name>
    <name evidence="16" type="ORF">GCM10017056_44050</name>
</gene>